<dbReference type="Gene3D" id="2.70.210.12">
    <property type="entry name" value="GTP1/OBG domain"/>
    <property type="match status" value="1"/>
</dbReference>
<evidence type="ECO:0000313" key="16">
    <source>
        <dbReference type="Proteomes" id="UP000184204"/>
    </source>
</evidence>
<dbReference type="PANTHER" id="PTHR11702">
    <property type="entry name" value="DEVELOPMENTALLY REGULATED GTP-BINDING PROTEIN-RELATED"/>
    <property type="match status" value="1"/>
</dbReference>
<feature type="binding site" evidence="9">
    <location>
        <begin position="282"/>
        <end position="285"/>
    </location>
    <ligand>
        <name>GTP</name>
        <dbReference type="ChEBI" id="CHEBI:37565"/>
    </ligand>
</feature>
<reference evidence="16" key="3">
    <citation type="submission" date="2016-11" db="EMBL/GenBank/DDBJ databases">
        <authorList>
            <person name="Jaros S."/>
            <person name="Januszkiewicz K."/>
            <person name="Wedrychowicz H."/>
        </authorList>
    </citation>
    <scope>NUCLEOTIDE SEQUENCE [LARGE SCALE GENOMIC DNA]</scope>
    <source>
        <strain evidence="16">DSM 1682</strain>
    </source>
</reference>
<feature type="binding site" evidence="9">
    <location>
        <begin position="165"/>
        <end position="172"/>
    </location>
    <ligand>
        <name>GTP</name>
        <dbReference type="ChEBI" id="CHEBI:37565"/>
    </ligand>
</feature>
<evidence type="ECO:0000256" key="5">
    <source>
        <dbReference type="ARBA" id="ARBA00022741"/>
    </source>
</evidence>
<dbReference type="PROSITE" id="PS51883">
    <property type="entry name" value="OBG"/>
    <property type="match status" value="1"/>
</dbReference>
<dbReference type="InterPro" id="IPR031167">
    <property type="entry name" value="G_OBG"/>
</dbReference>
<dbReference type="SUPFAM" id="SSF82051">
    <property type="entry name" value="Obg GTP-binding protein N-terminal domain"/>
    <property type="match status" value="1"/>
</dbReference>
<dbReference type="InterPro" id="IPR015349">
    <property type="entry name" value="OCT_dom"/>
</dbReference>
<comment type="similarity">
    <text evidence="2 9">Belongs to the TRAFAC class OBG-HflX-like GTPase superfamily. OBG GTPase family.</text>
</comment>
<keyword evidence="8 9" id="KW-0342">GTP-binding</keyword>
<dbReference type="GO" id="GO:0000287">
    <property type="term" value="F:magnesium ion binding"/>
    <property type="evidence" value="ECO:0007669"/>
    <property type="project" value="InterPro"/>
</dbReference>
<reference evidence="14" key="4">
    <citation type="submission" date="2016-11" db="EMBL/GenBank/DDBJ databases">
        <authorList>
            <person name="Varghese N."/>
            <person name="Submissions S."/>
        </authorList>
    </citation>
    <scope>NUCLEOTIDE SEQUENCE</scope>
    <source>
        <strain evidence="14">DSM 1682</strain>
    </source>
</reference>
<keyword evidence="5 9" id="KW-0547">Nucleotide-binding</keyword>
<dbReference type="RefSeq" id="WP_066047285.1">
    <property type="nucleotide sequence ID" value="NZ_CP014223.1"/>
</dbReference>
<dbReference type="OrthoDB" id="9807318at2"/>
<dbReference type="InterPro" id="IPR006074">
    <property type="entry name" value="GTP1-OBG_CS"/>
</dbReference>
<dbReference type="EC" id="3.6.5.-" evidence="9"/>
<dbReference type="NCBIfam" id="NF008956">
    <property type="entry name" value="PRK12299.1"/>
    <property type="match status" value="1"/>
</dbReference>
<keyword evidence="7 9" id="KW-0460">Magnesium</keyword>
<keyword evidence="4 9" id="KW-0479">Metal-binding</keyword>
<dbReference type="Proteomes" id="UP000184204">
    <property type="component" value="Unassembled WGS sequence"/>
</dbReference>
<feature type="domain" description="Obg" evidence="12">
    <location>
        <begin position="1"/>
        <end position="158"/>
    </location>
</feature>
<dbReference type="AlphaFoldDB" id="A0A110A6T7"/>
<dbReference type="GO" id="GO:0005737">
    <property type="term" value="C:cytoplasm"/>
    <property type="evidence" value="ECO:0007669"/>
    <property type="project" value="UniProtKB-SubCell"/>
</dbReference>
<evidence type="ECO:0000256" key="9">
    <source>
        <dbReference type="HAMAP-Rule" id="MF_01454"/>
    </source>
</evidence>
<evidence type="ECO:0000313" key="13">
    <source>
        <dbReference type="EMBL" id="AMJ40016.1"/>
    </source>
</evidence>
<feature type="binding site" evidence="9">
    <location>
        <begin position="190"/>
        <end position="194"/>
    </location>
    <ligand>
        <name>GTP</name>
        <dbReference type="ChEBI" id="CHEBI:37565"/>
    </ligand>
</feature>
<comment type="cofactor">
    <cofactor evidence="1 9">
        <name>Mg(2+)</name>
        <dbReference type="ChEBI" id="CHEBI:18420"/>
    </cofactor>
</comment>
<dbReference type="InterPro" id="IPR006169">
    <property type="entry name" value="GTP1_OBG_dom"/>
</dbReference>
<name>A0A110A6T7_ANAPI</name>
<evidence type="ECO:0000256" key="6">
    <source>
        <dbReference type="ARBA" id="ARBA00022801"/>
    </source>
</evidence>
<organism evidence="14 16">
    <name type="scientific">Anaerotignum propionicum DSM 1682</name>
    <dbReference type="NCBI Taxonomy" id="991789"/>
    <lineage>
        <taxon>Bacteria</taxon>
        <taxon>Bacillati</taxon>
        <taxon>Bacillota</taxon>
        <taxon>Clostridia</taxon>
        <taxon>Lachnospirales</taxon>
        <taxon>Anaerotignaceae</taxon>
        <taxon>Anaerotignum</taxon>
    </lineage>
</organism>
<feature type="domain" description="OCT" evidence="11">
    <location>
        <begin position="347"/>
        <end position="425"/>
    </location>
</feature>
<feature type="domain" description="OBG-type G" evidence="10">
    <location>
        <begin position="159"/>
        <end position="330"/>
    </location>
</feature>
<dbReference type="InterPro" id="IPR036726">
    <property type="entry name" value="GTP1_OBG_dom_sf"/>
</dbReference>
<gene>
    <name evidence="9 13" type="primary">obg</name>
    <name evidence="13" type="ORF">CPRO_04070</name>
    <name evidence="14" type="ORF">SAMN02745151_01791</name>
</gene>
<dbReference type="NCBIfam" id="NF008954">
    <property type="entry name" value="PRK12296.1"/>
    <property type="match status" value="1"/>
</dbReference>
<dbReference type="NCBIfam" id="TIGR02729">
    <property type="entry name" value="Obg_CgtA"/>
    <property type="match status" value="1"/>
</dbReference>
<dbReference type="InterPro" id="IPR045086">
    <property type="entry name" value="OBG_GTPase"/>
</dbReference>
<dbReference type="EMBL" id="FQUA01000007">
    <property type="protein sequence ID" value="SHE78696.1"/>
    <property type="molecule type" value="Genomic_DNA"/>
</dbReference>
<evidence type="ECO:0000256" key="8">
    <source>
        <dbReference type="ARBA" id="ARBA00023134"/>
    </source>
</evidence>
<dbReference type="KEGG" id="cpro:CPRO_04070"/>
<dbReference type="Pfam" id="PF01926">
    <property type="entry name" value="MMR_HSR1"/>
    <property type="match status" value="1"/>
</dbReference>
<dbReference type="PRINTS" id="PR00326">
    <property type="entry name" value="GTP1OBG"/>
</dbReference>
<reference evidence="15" key="2">
    <citation type="submission" date="2016-01" db="EMBL/GenBank/DDBJ databases">
        <authorList>
            <person name="Poehlein A."/>
            <person name="Schlien K."/>
            <person name="Gottschalk G."/>
            <person name="Buckel W."/>
            <person name="Daniel R."/>
        </authorList>
    </citation>
    <scope>NUCLEOTIDE SEQUENCE [LARGE SCALE GENOMIC DNA]</scope>
    <source>
        <strain evidence="15">X2</strain>
    </source>
</reference>
<dbReference type="GO" id="GO:0005525">
    <property type="term" value="F:GTP binding"/>
    <property type="evidence" value="ECO:0007669"/>
    <property type="project" value="UniProtKB-UniRule"/>
</dbReference>
<evidence type="ECO:0000256" key="4">
    <source>
        <dbReference type="ARBA" id="ARBA00022723"/>
    </source>
</evidence>
<dbReference type="PROSITE" id="PS00905">
    <property type="entry name" value="GTP1_OBG"/>
    <property type="match status" value="1"/>
</dbReference>
<evidence type="ECO:0000259" key="11">
    <source>
        <dbReference type="PROSITE" id="PS51881"/>
    </source>
</evidence>
<evidence type="ECO:0000313" key="15">
    <source>
        <dbReference type="Proteomes" id="UP000068026"/>
    </source>
</evidence>
<dbReference type="InterPro" id="IPR014100">
    <property type="entry name" value="GTP-bd_Obg/CgtA"/>
</dbReference>
<evidence type="ECO:0000256" key="7">
    <source>
        <dbReference type="ARBA" id="ARBA00022842"/>
    </source>
</evidence>
<dbReference type="InterPro" id="IPR036346">
    <property type="entry name" value="GTP-bd_prot_GTP1/OBG_C_sf"/>
</dbReference>
<dbReference type="NCBIfam" id="NF008955">
    <property type="entry name" value="PRK12297.1"/>
    <property type="match status" value="1"/>
</dbReference>
<dbReference type="Gene3D" id="3.40.50.300">
    <property type="entry name" value="P-loop containing nucleotide triphosphate hydrolases"/>
    <property type="match status" value="1"/>
</dbReference>
<feature type="binding site" evidence="9">
    <location>
        <begin position="311"/>
        <end position="313"/>
    </location>
    <ligand>
        <name>GTP</name>
        <dbReference type="ChEBI" id="CHEBI:37565"/>
    </ligand>
</feature>
<dbReference type="EMBL" id="CP014223">
    <property type="protein sequence ID" value="AMJ40016.1"/>
    <property type="molecule type" value="Genomic_DNA"/>
</dbReference>
<sequence>MFVDRVKIHIKGGNGGNGMVSFYRAKYITHGGPDGGDGGKGGSVIFVGDEGMNTLVDFRYKRVFKAQNGGDGEKRNCFGKDGQDIIVRVPVGTVIREAESGKVMADISKAGEEKTLIFGGKGGKGNQHFATPTRQAPRYAERGRIAKEYDVILELKLIADVGLIGFPNVGKSTLLSMVTNANPKIANYHFTTLSPNLGVVQGRFGDSFVLADIPGLVEGASEGVGLGHEFLRHVERTKVFIHVVDAAGVEGDDPVENIRKINHELEEYNPELLKRPQVIAANKTDIPEAAENVVRLKETYEKEGYKVYPISAATNKGLDELLSAVAMILKDYPEDIIFAEDYEEYDEVAVDVDPFTIEEVEDGYFVVTGVGVEKMIGYTNIDTEKGFAFFQKYLKEKGIIEALEEKGIEQGETVRIYDLEFEFWK</sequence>
<dbReference type="SUPFAM" id="SSF52540">
    <property type="entry name" value="P-loop containing nucleoside triphosphate hydrolases"/>
    <property type="match status" value="1"/>
</dbReference>
<evidence type="ECO:0000313" key="14">
    <source>
        <dbReference type="EMBL" id="SHE78696.1"/>
    </source>
</evidence>
<feature type="binding site" evidence="9">
    <location>
        <begin position="212"/>
        <end position="215"/>
    </location>
    <ligand>
        <name>GTP</name>
        <dbReference type="ChEBI" id="CHEBI:37565"/>
    </ligand>
</feature>
<dbReference type="Pfam" id="PF01018">
    <property type="entry name" value="GTP1_OBG"/>
    <property type="match status" value="1"/>
</dbReference>
<feature type="binding site" evidence="9">
    <location>
        <position position="172"/>
    </location>
    <ligand>
        <name>Mg(2+)</name>
        <dbReference type="ChEBI" id="CHEBI:18420"/>
    </ligand>
</feature>
<dbReference type="PANTHER" id="PTHR11702:SF31">
    <property type="entry name" value="MITOCHONDRIAL RIBOSOME-ASSOCIATED GTPASE 2"/>
    <property type="match status" value="1"/>
</dbReference>
<evidence type="ECO:0000256" key="1">
    <source>
        <dbReference type="ARBA" id="ARBA00001946"/>
    </source>
</evidence>
<dbReference type="Proteomes" id="UP000068026">
    <property type="component" value="Chromosome"/>
</dbReference>
<evidence type="ECO:0000256" key="2">
    <source>
        <dbReference type="ARBA" id="ARBA00007699"/>
    </source>
</evidence>
<dbReference type="FunFam" id="2.70.210.12:FF:000001">
    <property type="entry name" value="GTPase Obg"/>
    <property type="match status" value="1"/>
</dbReference>
<dbReference type="InterPro" id="IPR027417">
    <property type="entry name" value="P-loop_NTPase"/>
</dbReference>
<dbReference type="PROSITE" id="PS51710">
    <property type="entry name" value="G_OBG"/>
    <property type="match status" value="1"/>
</dbReference>
<dbReference type="GO" id="GO:0042254">
    <property type="term" value="P:ribosome biogenesis"/>
    <property type="evidence" value="ECO:0007669"/>
    <property type="project" value="UniProtKB-UniRule"/>
</dbReference>
<keyword evidence="6 9" id="KW-0378">Hydrolase</keyword>
<proteinExistence type="inferred from homology"/>
<dbReference type="NCBIfam" id="TIGR03595">
    <property type="entry name" value="Obg_CgtA_exten"/>
    <property type="match status" value="1"/>
</dbReference>
<dbReference type="InterPro" id="IPR006073">
    <property type="entry name" value="GTP-bd"/>
</dbReference>
<dbReference type="CDD" id="cd01898">
    <property type="entry name" value="Obg"/>
    <property type="match status" value="1"/>
</dbReference>
<feature type="binding site" evidence="9">
    <location>
        <position position="192"/>
    </location>
    <ligand>
        <name>Mg(2+)</name>
        <dbReference type="ChEBI" id="CHEBI:18420"/>
    </ligand>
</feature>
<evidence type="ECO:0000259" key="10">
    <source>
        <dbReference type="PROSITE" id="PS51710"/>
    </source>
</evidence>
<comment type="subcellular location">
    <subcellularLocation>
        <location evidence="9">Cytoplasm</location>
    </subcellularLocation>
</comment>
<dbReference type="GO" id="GO:0003924">
    <property type="term" value="F:GTPase activity"/>
    <property type="evidence" value="ECO:0007669"/>
    <property type="project" value="UniProtKB-UniRule"/>
</dbReference>
<evidence type="ECO:0000256" key="3">
    <source>
        <dbReference type="ARBA" id="ARBA00022490"/>
    </source>
</evidence>
<keyword evidence="15" id="KW-1185">Reference proteome</keyword>
<dbReference type="Pfam" id="PF09269">
    <property type="entry name" value="DUF1967"/>
    <property type="match status" value="1"/>
</dbReference>
<dbReference type="HAMAP" id="MF_01454">
    <property type="entry name" value="GTPase_Obg"/>
    <property type="match status" value="1"/>
</dbReference>
<accession>A0A110A6T7</accession>
<dbReference type="SUPFAM" id="SSF102741">
    <property type="entry name" value="Obg GTP-binding protein C-terminal domain"/>
    <property type="match status" value="1"/>
</dbReference>
<comment type="function">
    <text evidence="9">An essential GTPase which binds GTP, GDP and possibly (p)ppGpp with moderate affinity, with high nucleotide exchange rates and a fairly low GTP hydrolysis rate. Plays a role in control of the cell cycle, stress response, ribosome biogenesis and in those bacteria that undergo differentiation, in morphogenesis control.</text>
</comment>
<evidence type="ECO:0000259" key="12">
    <source>
        <dbReference type="PROSITE" id="PS51883"/>
    </source>
</evidence>
<comment type="subunit">
    <text evidence="9">Monomer.</text>
</comment>
<protein>
    <recommendedName>
        <fullName evidence="9">GTPase Obg</fullName>
        <ecNumber evidence="9">3.6.5.-</ecNumber>
    </recommendedName>
    <alternativeName>
        <fullName evidence="9">GTP-binding protein Obg</fullName>
    </alternativeName>
</protein>
<dbReference type="PROSITE" id="PS51881">
    <property type="entry name" value="OCT"/>
    <property type="match status" value="1"/>
</dbReference>
<keyword evidence="3 9" id="KW-0963">Cytoplasm</keyword>
<dbReference type="Gene3D" id="3.30.300.350">
    <property type="entry name" value="GTP-binding protein OBG, C-terminal domain"/>
    <property type="match status" value="1"/>
</dbReference>
<reference evidence="13 15" key="1">
    <citation type="journal article" date="2016" name="Genome Announc.">
        <title>Complete Genome Sequence of the Amino Acid-Fermenting Clostridium propionicum X2 (DSM 1682).</title>
        <authorList>
            <person name="Poehlein A."/>
            <person name="Schlien K."/>
            <person name="Chowdhury N.P."/>
            <person name="Gottschalk G."/>
            <person name="Buckel W."/>
            <person name="Daniel R."/>
        </authorList>
    </citation>
    <scope>NUCLEOTIDE SEQUENCE [LARGE SCALE GENOMIC DNA]</scope>
    <source>
        <strain evidence="13 15">X2</strain>
    </source>
</reference>